<keyword evidence="1" id="KW-1133">Transmembrane helix</keyword>
<evidence type="ECO:0000256" key="1">
    <source>
        <dbReference type="SAM" id="Phobius"/>
    </source>
</evidence>
<feature type="transmembrane region" description="Helical" evidence="1">
    <location>
        <begin position="205"/>
        <end position="225"/>
    </location>
</feature>
<keyword evidence="1" id="KW-0812">Transmembrane</keyword>
<evidence type="ECO:0000313" key="2">
    <source>
        <dbReference type="EMBL" id="AYV76208.1"/>
    </source>
</evidence>
<feature type="transmembrane region" description="Helical" evidence="1">
    <location>
        <begin position="7"/>
        <end position="29"/>
    </location>
</feature>
<feature type="transmembrane region" description="Helical" evidence="1">
    <location>
        <begin position="127"/>
        <end position="144"/>
    </location>
</feature>
<gene>
    <name evidence="2" type="ORF">Terrestrivirus5_30</name>
</gene>
<proteinExistence type="predicted"/>
<accession>A0A3G4ZMY7</accession>
<evidence type="ECO:0008006" key="3">
    <source>
        <dbReference type="Google" id="ProtNLM"/>
    </source>
</evidence>
<feature type="transmembrane region" description="Helical" evidence="1">
    <location>
        <begin position="96"/>
        <end position="115"/>
    </location>
</feature>
<feature type="transmembrane region" description="Helical" evidence="1">
    <location>
        <begin position="181"/>
        <end position="199"/>
    </location>
</feature>
<reference evidence="2" key="1">
    <citation type="submission" date="2018-10" db="EMBL/GenBank/DDBJ databases">
        <title>Hidden diversity of soil giant viruses.</title>
        <authorList>
            <person name="Schulz F."/>
            <person name="Alteio L."/>
            <person name="Goudeau D."/>
            <person name="Ryan E.M."/>
            <person name="Malmstrom R.R."/>
            <person name="Blanchard J."/>
            <person name="Woyke T."/>
        </authorList>
    </citation>
    <scope>NUCLEOTIDE SEQUENCE</scope>
    <source>
        <strain evidence="2">TEV1</strain>
    </source>
</reference>
<feature type="transmembrane region" description="Helical" evidence="1">
    <location>
        <begin position="150"/>
        <end position="169"/>
    </location>
</feature>
<keyword evidence="1" id="KW-0472">Membrane</keyword>
<organism evidence="2">
    <name type="scientific">Terrestrivirus sp</name>
    <dbReference type="NCBI Taxonomy" id="2487775"/>
    <lineage>
        <taxon>Viruses</taxon>
        <taxon>Varidnaviria</taxon>
        <taxon>Bamfordvirae</taxon>
        <taxon>Nucleocytoviricota</taxon>
        <taxon>Megaviricetes</taxon>
        <taxon>Imitervirales</taxon>
        <taxon>Mimiviridae</taxon>
        <taxon>Klosneuvirinae</taxon>
    </lineage>
</organism>
<protein>
    <recommendedName>
        <fullName evidence="3">TLC domain-containing protein</fullName>
    </recommendedName>
</protein>
<dbReference type="EMBL" id="MK071983">
    <property type="protein sequence ID" value="AYV76208.1"/>
    <property type="molecule type" value="Genomic_DNA"/>
</dbReference>
<sequence length="246" mass="28460">MCENQESSYYFCVFFISALMTYVLYIGVYKFLAVVYKDKFDGIKEVTDKQTGEKIDKRPYVAKNVAKSILLCCISLMGIPFALYPILVHDVWCSHIMRTIAAIYGSIDFMALIVVPNLPQTTKIHHVVSTALIFTSFFVPFEGINISRLLAIYAILSTYAFSVNMYLGMKWLGIYNKLRVFAMYNYILCCAINWSLILFTVHSHYMLGGLTFWYVIVLTLMLGLVRDDLILIKWLYNDDQKRKKIE</sequence>
<name>A0A3G4ZMY7_9VIRU</name>
<feature type="transmembrane region" description="Helical" evidence="1">
    <location>
        <begin position="64"/>
        <end position="84"/>
    </location>
</feature>